<accession>A0A1H8W8I5</accession>
<reference evidence="4" key="1">
    <citation type="submission" date="2016-10" db="EMBL/GenBank/DDBJ databases">
        <authorList>
            <person name="Wibberg D."/>
        </authorList>
    </citation>
    <scope>NUCLEOTIDE SEQUENCE [LARGE SCALE GENOMIC DNA]</scope>
</reference>
<organism evidence="2 4">
    <name type="scientific">Rhizobium tibeticum</name>
    <dbReference type="NCBI Taxonomy" id="501024"/>
    <lineage>
        <taxon>Bacteria</taxon>
        <taxon>Pseudomonadati</taxon>
        <taxon>Pseudomonadota</taxon>
        <taxon>Alphaproteobacteria</taxon>
        <taxon>Hyphomicrobiales</taxon>
        <taxon>Rhizobiaceae</taxon>
        <taxon>Rhizobium/Agrobacterium group</taxon>
        <taxon>Rhizobium</taxon>
    </lineage>
</organism>
<evidence type="ECO:0000313" key="4">
    <source>
        <dbReference type="Proteomes" id="UP000183063"/>
    </source>
</evidence>
<dbReference type="AlphaFoldDB" id="A0A1H8W8I5"/>
<sequence length="178" mass="19925">MQAFRRHGLCPDHRRRLPALRDDGAALRQAGDLRLQSLTANGSGRKRRLGTPPSACTSRSNRKLRRPLARPRFDQAPHRVKPQPKLLVVARLSGHSPPFRAAQSRPSSHHFFCITDWPDARMVPLSQRVDLKIPSTVSSPCSGTLLADAPLVAARFRQLIRSYSLRCLCRRSILNPSS</sequence>
<evidence type="ECO:0000256" key="1">
    <source>
        <dbReference type="SAM" id="MobiDB-lite"/>
    </source>
</evidence>
<proteinExistence type="predicted"/>
<reference evidence="2" key="2">
    <citation type="submission" date="2016-10" db="EMBL/GenBank/DDBJ databases">
        <authorList>
            <person name="de Groot N.N."/>
        </authorList>
    </citation>
    <scope>NUCLEOTIDE SEQUENCE [LARGE SCALE GENOMIC DNA]</scope>
    <source>
        <strain evidence="2">CCBAU85039</strain>
    </source>
</reference>
<dbReference type="EMBL" id="FNXB01000069">
    <property type="protein sequence ID" value="SEI20316.1"/>
    <property type="molecule type" value="Genomic_DNA"/>
</dbReference>
<dbReference type="EMBL" id="FOCV01000056">
    <property type="protein sequence ID" value="SEP23448.1"/>
    <property type="molecule type" value="Genomic_DNA"/>
</dbReference>
<evidence type="ECO:0000313" key="3">
    <source>
        <dbReference type="EMBL" id="SEP23448.1"/>
    </source>
</evidence>
<protein>
    <submittedName>
        <fullName evidence="2">Poly-beta-hydroxyalkanoate depolymerase</fullName>
    </submittedName>
</protein>
<feature type="compositionally biased region" description="Basic residues" evidence="1">
    <location>
        <begin position="60"/>
        <end position="69"/>
    </location>
</feature>
<name>A0A1H8W8I5_9HYPH</name>
<keyword evidence="5" id="KW-1185">Reference proteome</keyword>
<feature type="region of interest" description="Disordered" evidence="1">
    <location>
        <begin position="35"/>
        <end position="70"/>
    </location>
</feature>
<reference evidence="3 5" key="3">
    <citation type="submission" date="2016-10" db="EMBL/GenBank/DDBJ databases">
        <authorList>
            <person name="Varghese N."/>
            <person name="Submissions S."/>
        </authorList>
    </citation>
    <scope>NUCLEOTIDE SEQUENCE [LARGE SCALE GENOMIC DNA]</scope>
    <source>
        <strain evidence="3 5">CGMCC 1.7071</strain>
    </source>
</reference>
<gene>
    <name evidence="2" type="ORF">RTCCBAU85039_6361</name>
    <name evidence="3" type="ORF">SAMN05216228_10566</name>
</gene>
<evidence type="ECO:0000313" key="2">
    <source>
        <dbReference type="EMBL" id="SEI20316.1"/>
    </source>
</evidence>
<evidence type="ECO:0000313" key="5">
    <source>
        <dbReference type="Proteomes" id="UP000198939"/>
    </source>
</evidence>
<dbReference type="Proteomes" id="UP000198939">
    <property type="component" value="Unassembled WGS sequence"/>
</dbReference>
<dbReference type="Proteomes" id="UP000183063">
    <property type="component" value="Unassembled WGS sequence"/>
</dbReference>